<dbReference type="Pfam" id="PF03372">
    <property type="entry name" value="Exo_endo_phos"/>
    <property type="match status" value="1"/>
</dbReference>
<dbReference type="SUPFAM" id="SSF56219">
    <property type="entry name" value="DNase I-like"/>
    <property type="match status" value="1"/>
</dbReference>
<gene>
    <name evidence="2" type="ORF">V5N11_028028</name>
</gene>
<reference evidence="2 3" key="1">
    <citation type="submission" date="2024-04" db="EMBL/GenBank/DDBJ databases">
        <title>Genome assembly C_amara_ONT_v2.</title>
        <authorList>
            <person name="Yant L."/>
            <person name="Moore C."/>
            <person name="Slenker M."/>
        </authorList>
    </citation>
    <scope>NUCLEOTIDE SEQUENCE [LARGE SCALE GENOMIC DNA]</scope>
    <source>
        <tissue evidence="2">Leaf</tissue>
    </source>
</reference>
<dbReference type="InterPro" id="IPR036691">
    <property type="entry name" value="Endo/exonu/phosph_ase_sf"/>
</dbReference>
<dbReference type="Gene3D" id="3.60.10.10">
    <property type="entry name" value="Endonuclease/exonuclease/phosphatase"/>
    <property type="match status" value="1"/>
</dbReference>
<comment type="caution">
    <text evidence="2">The sequence shown here is derived from an EMBL/GenBank/DDBJ whole genome shotgun (WGS) entry which is preliminary data.</text>
</comment>
<evidence type="ECO:0000259" key="1">
    <source>
        <dbReference type="Pfam" id="PF03372"/>
    </source>
</evidence>
<dbReference type="InterPro" id="IPR005135">
    <property type="entry name" value="Endo/exonuclease/phosphatase"/>
</dbReference>
<feature type="domain" description="Endonuclease/exonuclease/phosphatase" evidence="1">
    <location>
        <begin position="4"/>
        <end position="81"/>
    </location>
</feature>
<accession>A0ABD1AST3</accession>
<protein>
    <recommendedName>
        <fullName evidence="1">Endonuclease/exonuclease/phosphatase domain-containing protein</fullName>
    </recommendedName>
</protein>
<organism evidence="2 3">
    <name type="scientific">Cardamine amara subsp. amara</name>
    <dbReference type="NCBI Taxonomy" id="228776"/>
    <lineage>
        <taxon>Eukaryota</taxon>
        <taxon>Viridiplantae</taxon>
        <taxon>Streptophyta</taxon>
        <taxon>Embryophyta</taxon>
        <taxon>Tracheophyta</taxon>
        <taxon>Spermatophyta</taxon>
        <taxon>Magnoliopsida</taxon>
        <taxon>eudicotyledons</taxon>
        <taxon>Gunneridae</taxon>
        <taxon>Pentapetalae</taxon>
        <taxon>rosids</taxon>
        <taxon>malvids</taxon>
        <taxon>Brassicales</taxon>
        <taxon>Brassicaceae</taxon>
        <taxon>Cardamineae</taxon>
        <taxon>Cardamine</taxon>
    </lineage>
</organism>
<sequence>MRIASWNCQGMEKFPTVRRLNEICRRYLLDAIFLIETKQPTSYVSNITVSLGFPNFCIVPPQGLSGGVALFWKNSIDITICTKLEKIYHISDG</sequence>
<keyword evidence="3" id="KW-1185">Reference proteome</keyword>
<name>A0ABD1AST3_CARAN</name>
<dbReference type="Proteomes" id="UP001558713">
    <property type="component" value="Unassembled WGS sequence"/>
</dbReference>
<evidence type="ECO:0000313" key="2">
    <source>
        <dbReference type="EMBL" id="KAL1207284.1"/>
    </source>
</evidence>
<proteinExistence type="predicted"/>
<evidence type="ECO:0000313" key="3">
    <source>
        <dbReference type="Proteomes" id="UP001558713"/>
    </source>
</evidence>
<dbReference type="EMBL" id="JBANAX010000482">
    <property type="protein sequence ID" value="KAL1207284.1"/>
    <property type="molecule type" value="Genomic_DNA"/>
</dbReference>
<dbReference type="AlphaFoldDB" id="A0ABD1AST3"/>